<dbReference type="Proteomes" id="UP000249099">
    <property type="component" value="Unassembled WGS sequence"/>
</dbReference>
<name>A0A328KMQ0_9LACT</name>
<organism evidence="1 2">
    <name type="scientific">Dolosigranulum pigrum</name>
    <dbReference type="NCBI Taxonomy" id="29394"/>
    <lineage>
        <taxon>Bacteria</taxon>
        <taxon>Bacillati</taxon>
        <taxon>Bacillota</taxon>
        <taxon>Bacilli</taxon>
        <taxon>Lactobacillales</taxon>
        <taxon>Carnobacteriaceae</taxon>
        <taxon>Dolosigranulum</taxon>
    </lineage>
</organism>
<accession>A0A328KMQ0</accession>
<sequence length="181" mass="21270">MTSDYRIFLEFRDQKMNPGSSMMRMFPEDEIVYDFKDSQRIDLHDMLKKAELTDKYLFISIGDEYTWIKLGSISFMHKKIQERIIEVESKGYYANRRPMLHGLNALANMLKSIADKGVTRAYKLYIDGFEDKAKTMGDYQLVGYASNLAWENGDNANLTIQSAIKYLEDNYDYTIERQIIY</sequence>
<proteinExistence type="predicted"/>
<comment type="caution">
    <text evidence="1">The sequence shown here is derived from an EMBL/GenBank/DDBJ whole genome shotgun (WGS) entry which is preliminary data.</text>
</comment>
<evidence type="ECO:0000313" key="1">
    <source>
        <dbReference type="EMBL" id="RAN62410.1"/>
    </source>
</evidence>
<gene>
    <name evidence="1" type="ORF">B8A44_07630</name>
</gene>
<reference evidence="1 2" key="1">
    <citation type="submission" date="2017-03" db="EMBL/GenBank/DDBJ databases">
        <title>wgs assembly of Dolosigranulum pigrum KPL CDC strains.</title>
        <authorList>
            <person name="Brugger S.D."/>
            <person name="Pettigrew M."/>
            <person name="Kong Y."/>
            <person name="Lemon K.P."/>
        </authorList>
    </citation>
    <scope>NUCLEOTIDE SEQUENCE [LARGE SCALE GENOMIC DNA]</scope>
    <source>
        <strain evidence="1 2">KPL1931_CDC4294-98</strain>
    </source>
</reference>
<dbReference type="RefSeq" id="WP_112790358.1">
    <property type="nucleotide sequence ID" value="NZ_NAQV01000023.1"/>
</dbReference>
<dbReference type="AlphaFoldDB" id="A0A328KMQ0"/>
<protein>
    <submittedName>
        <fullName evidence="1">Uncharacterized protein</fullName>
    </submittedName>
</protein>
<evidence type="ECO:0000313" key="2">
    <source>
        <dbReference type="Proteomes" id="UP000249099"/>
    </source>
</evidence>
<dbReference type="EMBL" id="NAQV01000023">
    <property type="protein sequence ID" value="RAN62410.1"/>
    <property type="molecule type" value="Genomic_DNA"/>
</dbReference>